<dbReference type="InterPro" id="IPR006450">
    <property type="entry name" value="Phage_HK97_gp6-like"/>
</dbReference>
<dbReference type="InterPro" id="IPR021146">
    <property type="entry name" value="Phage_gp6-like_head-tail"/>
</dbReference>
<evidence type="ECO:0000313" key="2">
    <source>
        <dbReference type="Proteomes" id="UP000527352"/>
    </source>
</evidence>
<accession>A0ABX1KJJ4</accession>
<evidence type="ECO:0000313" key="1">
    <source>
        <dbReference type="EMBL" id="NLQ22360.1"/>
    </source>
</evidence>
<dbReference type="CDD" id="cd08054">
    <property type="entry name" value="gp6"/>
    <property type="match status" value="1"/>
</dbReference>
<gene>
    <name evidence="1" type="ORF">HGO26_05640</name>
</gene>
<keyword evidence="2" id="KW-1185">Reference proteome</keyword>
<comment type="caution">
    <text evidence="1">The sequence shown here is derived from an EMBL/GenBank/DDBJ whole genome shotgun (WGS) entry which is preliminary data.</text>
</comment>
<dbReference type="NCBIfam" id="TIGR01560">
    <property type="entry name" value="put_DNA_pack"/>
    <property type="match status" value="1"/>
</dbReference>
<dbReference type="Gene3D" id="1.10.3230.30">
    <property type="entry name" value="Phage gp6-like head-tail connector protein"/>
    <property type="match status" value="1"/>
</dbReference>
<reference evidence="1 2" key="1">
    <citation type="submission" date="2020-04" db="EMBL/GenBank/DDBJ databases">
        <title>The first description of lens atrophy caused by putative novel Shewanella sp. that is a new emerging pathogen for cultured rainbow trout?</title>
        <authorList>
            <person name="Saticioglu I.B."/>
            <person name="Duman M."/>
            <person name="Altun S."/>
        </authorList>
    </citation>
    <scope>NUCLEOTIDE SEQUENCE [LARGE SCALE GENOMIC DNA]</scope>
    <source>
        <strain evidence="1 2">S-1</strain>
    </source>
</reference>
<dbReference type="RefSeq" id="WP_071938897.1">
    <property type="nucleotide sequence ID" value="NZ_JABAEB010000003.1"/>
</dbReference>
<proteinExistence type="predicted"/>
<sequence>MSTISLEQAKQFLDVIHDEDDAKLQLLLNAAEDEACQFMGRESLTILLDETTAELPASITMGVMILLQANYQATPEDAAKLRKAAEIKLTPYRIGWGI</sequence>
<dbReference type="EMBL" id="JABAEB010000003">
    <property type="protein sequence ID" value="NLQ22360.1"/>
    <property type="molecule type" value="Genomic_DNA"/>
</dbReference>
<dbReference type="Pfam" id="PF05135">
    <property type="entry name" value="Phage_connect_1"/>
    <property type="match status" value="1"/>
</dbReference>
<organism evidence="1 2">
    <name type="scientific">Shewanella oncorhynchi</name>
    <dbReference type="NCBI Taxonomy" id="2726434"/>
    <lineage>
        <taxon>Bacteria</taxon>
        <taxon>Pseudomonadati</taxon>
        <taxon>Pseudomonadota</taxon>
        <taxon>Gammaproteobacteria</taxon>
        <taxon>Alteromonadales</taxon>
        <taxon>Shewanellaceae</taxon>
        <taxon>Shewanella</taxon>
    </lineage>
</organism>
<protein>
    <submittedName>
        <fullName evidence="1">Phage gp6-like head-tail connector protein</fullName>
    </submittedName>
</protein>
<dbReference type="Proteomes" id="UP000527352">
    <property type="component" value="Unassembled WGS sequence"/>
</dbReference>
<name>A0ABX1KJJ4_9GAMM</name>